<sequence>MTRGENPPMIAPKSGKPATGNKQANQMSNPIFSRRAFTLGAMASVGAVSACGNGIGGRGPQTIDARVDATINEMYRSFPNTQQLAAKANGMLVMPLVTEAGLGLGGAYGRGALRVNDITVDYYSVAKASGGLQIGAQQYAHVLFFMTEEALGDFRRAPGWAAGADLEYVISDKGDSVAAETTTALAPVLAAVFGRAGLRIGATLEGTKYTRIIP</sequence>
<accession>A0A2T6CDC4</accession>
<organism evidence="3 4">
    <name type="scientific">Sulfitobacter mediterraneus</name>
    <dbReference type="NCBI Taxonomy" id="83219"/>
    <lineage>
        <taxon>Bacteria</taxon>
        <taxon>Pseudomonadati</taxon>
        <taxon>Pseudomonadota</taxon>
        <taxon>Alphaproteobacteria</taxon>
        <taxon>Rhodobacterales</taxon>
        <taxon>Roseobacteraceae</taxon>
        <taxon>Sulfitobacter</taxon>
    </lineage>
</organism>
<evidence type="ECO:0000313" key="3">
    <source>
        <dbReference type="EMBL" id="PTX73495.1"/>
    </source>
</evidence>
<dbReference type="EMBL" id="QBKU01000007">
    <property type="protein sequence ID" value="PTX73495.1"/>
    <property type="molecule type" value="Genomic_DNA"/>
</dbReference>
<dbReference type="Proteomes" id="UP000244092">
    <property type="component" value="Unassembled WGS sequence"/>
</dbReference>
<dbReference type="Pfam" id="PF04366">
    <property type="entry name" value="Ysc84"/>
    <property type="match status" value="1"/>
</dbReference>
<evidence type="ECO:0000259" key="2">
    <source>
        <dbReference type="Pfam" id="PF04366"/>
    </source>
</evidence>
<dbReference type="AlphaFoldDB" id="A0A2T6CDC4"/>
<protein>
    <submittedName>
        <fullName evidence="3">Las17-binding protein actin regulator</fullName>
    </submittedName>
</protein>
<gene>
    <name evidence="3" type="ORF">C8N31_107198</name>
</gene>
<feature type="region of interest" description="Disordered" evidence="1">
    <location>
        <begin position="1"/>
        <end position="25"/>
    </location>
</feature>
<feature type="domain" description="Ysc84 actin-binding" evidence="2">
    <location>
        <begin position="127"/>
        <end position="210"/>
    </location>
</feature>
<evidence type="ECO:0000256" key="1">
    <source>
        <dbReference type="SAM" id="MobiDB-lite"/>
    </source>
</evidence>
<evidence type="ECO:0000313" key="4">
    <source>
        <dbReference type="Proteomes" id="UP000244092"/>
    </source>
</evidence>
<reference evidence="3 4" key="1">
    <citation type="submission" date="2018-04" db="EMBL/GenBank/DDBJ databases">
        <title>Genomic Encyclopedia of Archaeal and Bacterial Type Strains, Phase II (KMG-II): from individual species to whole genera.</title>
        <authorList>
            <person name="Goeker M."/>
        </authorList>
    </citation>
    <scope>NUCLEOTIDE SEQUENCE [LARGE SCALE GENOMIC DNA]</scope>
    <source>
        <strain evidence="3 4">DSM 12244</strain>
    </source>
</reference>
<dbReference type="InterPro" id="IPR007461">
    <property type="entry name" value="Ysc84_actin-binding"/>
</dbReference>
<name>A0A2T6CDC4_9RHOB</name>
<proteinExistence type="predicted"/>
<comment type="caution">
    <text evidence="3">The sequence shown here is derived from an EMBL/GenBank/DDBJ whole genome shotgun (WGS) entry which is preliminary data.</text>
</comment>